<protein>
    <submittedName>
        <fullName evidence="1">Uncharacterized protein</fullName>
    </submittedName>
</protein>
<evidence type="ECO:0000313" key="2">
    <source>
        <dbReference type="Proteomes" id="UP000176944"/>
    </source>
</evidence>
<accession>A0A1D9FUF3</accession>
<sequence>MITQKPEKTKKFTDYSPYSRLPYKKINSFDNPPFSYYFCYGAQISRFDLLGNKIMSTNKAKIKIKDIETRPSQDIDLLKLSQEELGKVVGGWCGTIIPQQIILINFADGTWETLDSENFDQFC</sequence>
<gene>
    <name evidence="1" type="ORF">BJP36_02900</name>
</gene>
<dbReference type="Proteomes" id="UP000176944">
    <property type="component" value="Chromosome"/>
</dbReference>
<dbReference type="AlphaFoldDB" id="A0A1D9FUF3"/>
<proteinExistence type="predicted"/>
<organism evidence="1 2">
    <name type="scientific">Moorena producens (strain JHB)</name>
    <dbReference type="NCBI Taxonomy" id="1454205"/>
    <lineage>
        <taxon>Bacteria</taxon>
        <taxon>Bacillati</taxon>
        <taxon>Cyanobacteriota</taxon>
        <taxon>Cyanophyceae</taxon>
        <taxon>Coleofasciculales</taxon>
        <taxon>Coleofasciculaceae</taxon>
        <taxon>Moorena</taxon>
    </lineage>
</organism>
<dbReference type="EMBL" id="CP017708">
    <property type="protein sequence ID" value="AOY79009.1"/>
    <property type="molecule type" value="Genomic_DNA"/>
</dbReference>
<reference evidence="2" key="1">
    <citation type="submission" date="2016-10" db="EMBL/GenBank/DDBJ databases">
        <title>Comparative genomics uncovers the prolific and rare metabolic potential of the cyanobacterial genus Moorea.</title>
        <authorList>
            <person name="Leao T."/>
            <person name="Castelao G."/>
            <person name="Korobeynikov A."/>
            <person name="Monroe E.A."/>
            <person name="Podell S."/>
            <person name="Glukhov E."/>
            <person name="Allen E."/>
            <person name="Gerwick W.H."/>
            <person name="Gerwick L."/>
        </authorList>
    </citation>
    <scope>NUCLEOTIDE SEQUENCE [LARGE SCALE GENOMIC DNA]</scope>
    <source>
        <strain evidence="2">JHB</strain>
    </source>
</reference>
<evidence type="ECO:0000313" key="1">
    <source>
        <dbReference type="EMBL" id="AOY79009.1"/>
    </source>
</evidence>
<name>A0A1D9FUF3_MOOP1</name>